<dbReference type="InterPro" id="IPR041893">
    <property type="entry name" value="ArdA_dom3"/>
</dbReference>
<evidence type="ECO:0000313" key="4">
    <source>
        <dbReference type="EMBL" id="KKI51841.1"/>
    </source>
</evidence>
<dbReference type="Gene3D" id="1.10.10.1190">
    <property type="entry name" value="Antirestriction protein ArdA, domain 3"/>
    <property type="match status" value="1"/>
</dbReference>
<organism evidence="4 5">
    <name type="scientific">Christensenella hongkongensis</name>
    <dbReference type="NCBI Taxonomy" id="270498"/>
    <lineage>
        <taxon>Bacteria</taxon>
        <taxon>Bacillati</taxon>
        <taxon>Bacillota</taxon>
        <taxon>Clostridia</taxon>
        <taxon>Christensenellales</taxon>
        <taxon>Christensenellaceae</taxon>
        <taxon>Christensenella</taxon>
    </lineage>
</organism>
<dbReference type="Proteomes" id="UP000034076">
    <property type="component" value="Unassembled WGS sequence"/>
</dbReference>
<dbReference type="InterPro" id="IPR041895">
    <property type="entry name" value="ArdA_dom1"/>
</dbReference>
<evidence type="ECO:0000259" key="2">
    <source>
        <dbReference type="Pfam" id="PF14191"/>
    </source>
</evidence>
<reference evidence="4 5" key="1">
    <citation type="submission" date="2015-04" db="EMBL/GenBank/DDBJ databases">
        <title>Draft genome sequence of bacteremic isolate Catabacter hongkongensis type strain HKU16T.</title>
        <authorList>
            <person name="Lau S.K."/>
            <person name="Teng J.L."/>
            <person name="Huang Y."/>
            <person name="Curreem S.O."/>
            <person name="Tsui S.K."/>
            <person name="Woo P.C."/>
        </authorList>
    </citation>
    <scope>NUCLEOTIDE SEQUENCE [LARGE SCALE GENOMIC DNA]</scope>
    <source>
        <strain evidence="4 5">HKU16</strain>
    </source>
</reference>
<gene>
    <name evidence="4" type="ORF">CHK_0654</name>
</gene>
<dbReference type="Pfam" id="PF07275">
    <property type="entry name" value="ArdA"/>
    <property type="match status" value="1"/>
</dbReference>
<accession>A0A0M2NLI6</accession>
<comment type="caution">
    <text evidence="4">The sequence shown here is derived from an EMBL/GenBank/DDBJ whole genome shotgun (WGS) entry which is preliminary data.</text>
</comment>
<proteinExistence type="predicted"/>
<dbReference type="STRING" id="270498.CHK_0654"/>
<dbReference type="Pfam" id="PF14195">
    <property type="entry name" value="DUF4316"/>
    <property type="match status" value="1"/>
</dbReference>
<evidence type="ECO:0000313" key="5">
    <source>
        <dbReference type="Proteomes" id="UP000034076"/>
    </source>
</evidence>
<evidence type="ECO:0000256" key="1">
    <source>
        <dbReference type="SAM" id="MobiDB-lite"/>
    </source>
</evidence>
<protein>
    <submittedName>
        <fullName evidence="4">Uncharacterized protein</fullName>
    </submittedName>
</protein>
<feature type="domain" description="YodL-like" evidence="2">
    <location>
        <begin position="234"/>
        <end position="332"/>
    </location>
</feature>
<feature type="compositionally biased region" description="Basic and acidic residues" evidence="1">
    <location>
        <begin position="418"/>
        <end position="433"/>
    </location>
</feature>
<dbReference type="AlphaFoldDB" id="A0A0M2NLI6"/>
<evidence type="ECO:0000259" key="3">
    <source>
        <dbReference type="Pfam" id="PF14195"/>
    </source>
</evidence>
<sequence length="433" mass="49441">MKENCAFEAYITNLGKYNEGVLIGEWVGFPATTDEMKDVLDRIGINEQYEELFITDYEMPIIGMHGALGEYESLDELNYLAYKIDDMQDYQRDIFEAAIELGDYASSAKDLINLTENLDNYDLLPGVQDDSDLGYYWIEESGIYDLSNMGNLASYFDYEKFGRDIQLDEYGTYTDSGYVRRTGDDFYEEYDGDLDNIPDEYRLTAENNVLSISPKSHETEKQSQGRILDNPGSYSIYQLKGGDNLHYYRFASYDELKNAGLTVDCKNYNEVYSAELPKHFTADDIFMKFNLYPPPEFEGHSLSVSDVIVMRKNGTEKALYVDIAGYKEIPEFLEPINSIETAEKSTEQNYNMIDGQINNTPTVDELEKRAKAGERISITELAAASNVDKAYAASSNEKKPSVRAQLKKDKQGIMNAESRPEREPKQKNEEREV</sequence>
<keyword evidence="5" id="KW-1185">Reference proteome</keyword>
<dbReference type="InterPro" id="IPR009899">
    <property type="entry name" value="ArdA"/>
</dbReference>
<dbReference type="EMBL" id="LAYJ01000061">
    <property type="protein sequence ID" value="KKI51841.1"/>
    <property type="molecule type" value="Genomic_DNA"/>
</dbReference>
<dbReference type="Pfam" id="PF14191">
    <property type="entry name" value="YodL"/>
    <property type="match status" value="1"/>
</dbReference>
<dbReference type="InterPro" id="IPR025465">
    <property type="entry name" value="DUF4316"/>
</dbReference>
<dbReference type="InterPro" id="IPR025923">
    <property type="entry name" value="YodL-like_dom"/>
</dbReference>
<feature type="region of interest" description="Disordered" evidence="1">
    <location>
        <begin position="387"/>
        <end position="433"/>
    </location>
</feature>
<dbReference type="Gene3D" id="3.10.20.480">
    <property type="entry name" value="Antirestriction protein ArdA, domain 1"/>
    <property type="match status" value="1"/>
</dbReference>
<dbReference type="RefSeq" id="WP_235843858.1">
    <property type="nucleotide sequence ID" value="NZ_LAYJ01000061.1"/>
</dbReference>
<feature type="compositionally biased region" description="Basic and acidic residues" evidence="1">
    <location>
        <begin position="396"/>
        <end position="411"/>
    </location>
</feature>
<dbReference type="PATRIC" id="fig|270498.16.peg.1663"/>
<name>A0A0M2NLI6_9FIRM</name>
<feature type="domain" description="DUF4316" evidence="3">
    <location>
        <begin position="337"/>
        <end position="382"/>
    </location>
</feature>